<evidence type="ECO:0000259" key="6">
    <source>
        <dbReference type="Pfam" id="PF00933"/>
    </source>
</evidence>
<dbReference type="InterPro" id="IPR036962">
    <property type="entry name" value="Glyco_hydro_3_N_sf"/>
</dbReference>
<dbReference type="InterPro" id="IPR017853">
    <property type="entry name" value="GH"/>
</dbReference>
<comment type="catalytic activity">
    <reaction evidence="1">
        <text>Hydrolysis of terminal non-reducing N-acetyl-D-hexosamine residues in N-acetyl-beta-D-hexosaminides.</text>
        <dbReference type="EC" id="3.2.1.52"/>
    </reaction>
</comment>
<evidence type="ECO:0000256" key="2">
    <source>
        <dbReference type="ARBA" id="ARBA00005336"/>
    </source>
</evidence>
<gene>
    <name evidence="7" type="ORF">BST13_06005</name>
</gene>
<comment type="caution">
    <text evidence="7">The sequence shown here is derived from an EMBL/GenBank/DDBJ whole genome shotgun (WGS) entry which is preliminary data.</text>
</comment>
<evidence type="ECO:0000313" key="8">
    <source>
        <dbReference type="Proteomes" id="UP000192448"/>
    </source>
</evidence>
<dbReference type="InterPro" id="IPR001764">
    <property type="entry name" value="Glyco_hydro_3_N"/>
</dbReference>
<proteinExistence type="inferred from homology"/>
<accession>A0A1X0B734</accession>
<feature type="domain" description="Glycoside hydrolase family 3 N-terminal" evidence="6">
    <location>
        <begin position="73"/>
        <end position="332"/>
    </location>
</feature>
<evidence type="ECO:0000256" key="4">
    <source>
        <dbReference type="ARBA" id="ARBA00022801"/>
    </source>
</evidence>
<dbReference type="GO" id="GO:0005975">
    <property type="term" value="P:carbohydrate metabolic process"/>
    <property type="evidence" value="ECO:0007669"/>
    <property type="project" value="InterPro"/>
</dbReference>
<dbReference type="STRING" id="1927124.BST13_06005"/>
<dbReference type="GO" id="GO:0009254">
    <property type="term" value="P:peptidoglycan turnover"/>
    <property type="evidence" value="ECO:0007669"/>
    <property type="project" value="TreeGrafter"/>
</dbReference>
<dbReference type="Proteomes" id="UP000192448">
    <property type="component" value="Unassembled WGS sequence"/>
</dbReference>
<evidence type="ECO:0000313" key="7">
    <source>
        <dbReference type="EMBL" id="ORA38147.1"/>
    </source>
</evidence>
<dbReference type="AlphaFoldDB" id="A0A1X0B734"/>
<dbReference type="PANTHER" id="PTHR30480">
    <property type="entry name" value="BETA-HEXOSAMINIDASE-RELATED"/>
    <property type="match status" value="1"/>
</dbReference>
<evidence type="ECO:0000256" key="1">
    <source>
        <dbReference type="ARBA" id="ARBA00001231"/>
    </source>
</evidence>
<dbReference type="EC" id="3.2.1.52" evidence="3"/>
<name>A0A1X0B734_9MYCO</name>
<dbReference type="SUPFAM" id="SSF51445">
    <property type="entry name" value="(Trans)glycosidases"/>
    <property type="match status" value="1"/>
</dbReference>
<sequence length="349" mass="36688">MKEADMNDVSRAAHTVLFPISHTFDTDGWFGDFLTRGGRSVLMASSAEEYAARRISDERRARETAEHIRDFGARANARAGRPVVLAVDAEPAGVQRLEHLLPRIPGRADFPSRTDEQLHAAFGAYGAAARELGVSMFVGPVLDVITGSNAWLTDRTMATELAEAGRIGAAYTTAVQAHGVTAMAKHFPGHPDLPANAIYADVVLDLAADEVDRNIEPFRRLIAEGVGSVMVGPTVVTGIDPVEPAATSKVLIDLLRAQGFSGIVVSDDLDAASTMRGRSLGEVAVASVAAGVQMLLIPGARQHVSECVDALVHAVGAGELALEVLQSAAAAVDSLADRSVTLAAQPTRT</sequence>
<keyword evidence="5" id="KW-0326">Glycosidase</keyword>
<comment type="similarity">
    <text evidence="2">Belongs to the glycosyl hydrolase 3 family.</text>
</comment>
<dbReference type="Gene3D" id="3.20.20.300">
    <property type="entry name" value="Glycoside hydrolase, family 3, N-terminal domain"/>
    <property type="match status" value="1"/>
</dbReference>
<dbReference type="InterPro" id="IPR050226">
    <property type="entry name" value="NagZ_Beta-hexosaminidase"/>
</dbReference>
<reference evidence="7 8" key="1">
    <citation type="submission" date="2017-02" db="EMBL/GenBank/DDBJ databases">
        <title>The new phylogeny of genus Mycobacterium.</title>
        <authorList>
            <person name="Tortoli E."/>
            <person name="Trovato A."/>
            <person name="Cirillo D.M."/>
        </authorList>
    </citation>
    <scope>NUCLEOTIDE SEQUENCE [LARGE SCALE GENOMIC DNA]</scope>
    <source>
        <strain evidence="7 8">RW6</strain>
    </source>
</reference>
<protein>
    <recommendedName>
        <fullName evidence="3">beta-N-acetylhexosaminidase</fullName>
        <ecNumber evidence="3">3.2.1.52</ecNumber>
    </recommendedName>
</protein>
<evidence type="ECO:0000256" key="3">
    <source>
        <dbReference type="ARBA" id="ARBA00012663"/>
    </source>
</evidence>
<keyword evidence="8" id="KW-1185">Reference proteome</keyword>
<dbReference type="Pfam" id="PF00933">
    <property type="entry name" value="Glyco_hydro_3"/>
    <property type="match status" value="1"/>
</dbReference>
<keyword evidence="4" id="KW-0378">Hydrolase</keyword>
<dbReference type="EMBL" id="MVHF01000004">
    <property type="protein sequence ID" value="ORA38147.1"/>
    <property type="molecule type" value="Genomic_DNA"/>
</dbReference>
<dbReference type="GO" id="GO:0004563">
    <property type="term" value="F:beta-N-acetylhexosaminidase activity"/>
    <property type="evidence" value="ECO:0007669"/>
    <property type="project" value="UniProtKB-EC"/>
</dbReference>
<dbReference type="PANTHER" id="PTHR30480:SF13">
    <property type="entry name" value="BETA-HEXOSAMINIDASE"/>
    <property type="match status" value="1"/>
</dbReference>
<organism evidence="7 8">
    <name type="scientific">Mycobacterium aquaticum</name>
    <dbReference type="NCBI Taxonomy" id="1927124"/>
    <lineage>
        <taxon>Bacteria</taxon>
        <taxon>Bacillati</taxon>
        <taxon>Actinomycetota</taxon>
        <taxon>Actinomycetes</taxon>
        <taxon>Mycobacteriales</taxon>
        <taxon>Mycobacteriaceae</taxon>
        <taxon>Mycobacterium</taxon>
    </lineage>
</organism>
<evidence type="ECO:0000256" key="5">
    <source>
        <dbReference type="ARBA" id="ARBA00023295"/>
    </source>
</evidence>